<protein>
    <submittedName>
        <fullName evidence="6">CMRF35-like molecule 6</fullName>
    </submittedName>
</protein>
<accession>A0A6J2VP70</accession>
<evidence type="ECO:0000256" key="2">
    <source>
        <dbReference type="ARBA" id="ARBA00022692"/>
    </source>
</evidence>
<comment type="subcellular location">
    <subcellularLocation>
        <location evidence="1">Membrane</location>
    </subcellularLocation>
</comment>
<dbReference type="AlphaFoldDB" id="A0A6J2VP70"/>
<dbReference type="InterPro" id="IPR003599">
    <property type="entry name" value="Ig_sub"/>
</dbReference>
<keyword evidence="3" id="KW-0472">Membrane</keyword>
<dbReference type="RefSeq" id="XP_030634735.1">
    <property type="nucleotide sequence ID" value="XM_030778875.1"/>
</dbReference>
<evidence type="ECO:0000313" key="6">
    <source>
        <dbReference type="RefSeq" id="XP_030634735.1"/>
    </source>
</evidence>
<dbReference type="GO" id="GO:0005886">
    <property type="term" value="C:plasma membrane"/>
    <property type="evidence" value="ECO:0007669"/>
    <property type="project" value="TreeGrafter"/>
</dbReference>
<dbReference type="GO" id="GO:0004888">
    <property type="term" value="F:transmembrane signaling receptor activity"/>
    <property type="evidence" value="ECO:0007669"/>
    <property type="project" value="TreeGrafter"/>
</dbReference>
<evidence type="ECO:0000256" key="1">
    <source>
        <dbReference type="ARBA" id="ARBA00004370"/>
    </source>
</evidence>
<dbReference type="InterPro" id="IPR013106">
    <property type="entry name" value="Ig_V-set"/>
</dbReference>
<evidence type="ECO:0000256" key="3">
    <source>
        <dbReference type="ARBA" id="ARBA00023136"/>
    </source>
</evidence>
<dbReference type="InterPro" id="IPR013783">
    <property type="entry name" value="Ig-like_fold"/>
</dbReference>
<keyword evidence="5" id="KW-1185">Reference proteome</keyword>
<dbReference type="SMART" id="SM00409">
    <property type="entry name" value="IG"/>
    <property type="match status" value="1"/>
</dbReference>
<gene>
    <name evidence="6" type="primary">LOC115815906</name>
</gene>
<dbReference type="Gene3D" id="2.60.40.10">
    <property type="entry name" value="Immunoglobulins"/>
    <property type="match status" value="1"/>
</dbReference>
<sequence>MSPQSLRAHVGETINVTCPARNSGPGTRKFVCKKPCGGNDVSIKSDQPSHGRYTVENSETGEFIVTISKLQKSDAGTYWCGVGGFMYHDVDVTVVGDDEITPSVLKTTTQPAVTDHRAFEQVPHEL</sequence>
<feature type="domain" description="Immunoglobulin" evidence="4">
    <location>
        <begin position="3"/>
        <end position="95"/>
    </location>
</feature>
<dbReference type="GeneID" id="115815906"/>
<name>A0A6J2VP70_CHACN</name>
<evidence type="ECO:0000313" key="5">
    <source>
        <dbReference type="Proteomes" id="UP000504632"/>
    </source>
</evidence>
<dbReference type="Proteomes" id="UP000504632">
    <property type="component" value="Chromosome 7"/>
</dbReference>
<dbReference type="InterPro" id="IPR036179">
    <property type="entry name" value="Ig-like_dom_sf"/>
</dbReference>
<dbReference type="Pfam" id="PF07686">
    <property type="entry name" value="V-set"/>
    <property type="match status" value="1"/>
</dbReference>
<dbReference type="OrthoDB" id="9805957at2759"/>
<dbReference type="PANTHER" id="PTHR11860:SF87">
    <property type="entry name" value="CMRF35-LIKE MOLECULE 8"/>
    <property type="match status" value="1"/>
</dbReference>
<dbReference type="SUPFAM" id="SSF48726">
    <property type="entry name" value="Immunoglobulin"/>
    <property type="match status" value="1"/>
</dbReference>
<proteinExistence type="predicted"/>
<reference evidence="6" key="1">
    <citation type="submission" date="2025-08" db="UniProtKB">
        <authorList>
            <consortium name="RefSeq"/>
        </authorList>
    </citation>
    <scope>IDENTIFICATION</scope>
</reference>
<organism evidence="5 6">
    <name type="scientific">Chanos chanos</name>
    <name type="common">Milkfish</name>
    <name type="synonym">Mugil chanos</name>
    <dbReference type="NCBI Taxonomy" id="29144"/>
    <lineage>
        <taxon>Eukaryota</taxon>
        <taxon>Metazoa</taxon>
        <taxon>Chordata</taxon>
        <taxon>Craniata</taxon>
        <taxon>Vertebrata</taxon>
        <taxon>Euteleostomi</taxon>
        <taxon>Actinopterygii</taxon>
        <taxon>Neopterygii</taxon>
        <taxon>Teleostei</taxon>
        <taxon>Ostariophysi</taxon>
        <taxon>Gonorynchiformes</taxon>
        <taxon>Chanidae</taxon>
        <taxon>Chanos</taxon>
    </lineage>
</organism>
<dbReference type="PANTHER" id="PTHR11860">
    <property type="entry name" value="POLYMERIC-IMMUNOGLOBULIN RECEPTOR"/>
    <property type="match status" value="1"/>
</dbReference>
<keyword evidence="2" id="KW-0812">Transmembrane</keyword>
<evidence type="ECO:0000259" key="4">
    <source>
        <dbReference type="SMART" id="SM00409"/>
    </source>
</evidence>
<dbReference type="InterPro" id="IPR050671">
    <property type="entry name" value="CD300_family_receptors"/>
</dbReference>
<dbReference type="InParanoid" id="A0A6J2VP70"/>